<feature type="transmembrane region" description="Helical" evidence="2">
    <location>
        <begin position="6"/>
        <end position="29"/>
    </location>
</feature>
<feature type="compositionally biased region" description="Basic and acidic residues" evidence="1">
    <location>
        <begin position="65"/>
        <end position="82"/>
    </location>
</feature>
<accession>A0A509EMK0</accession>
<name>A0A509EMK0_9HYPH</name>
<organism evidence="3 4">
    <name type="scientific">Methylobacterium symbioticum</name>
    <dbReference type="NCBI Taxonomy" id="2584084"/>
    <lineage>
        <taxon>Bacteria</taxon>
        <taxon>Pseudomonadati</taxon>
        <taxon>Pseudomonadota</taxon>
        <taxon>Alphaproteobacteria</taxon>
        <taxon>Hyphomicrobiales</taxon>
        <taxon>Methylobacteriaceae</taxon>
        <taxon>Methylobacterium</taxon>
    </lineage>
</organism>
<evidence type="ECO:0000313" key="3">
    <source>
        <dbReference type="EMBL" id="VUD74473.1"/>
    </source>
</evidence>
<keyword evidence="2" id="KW-1133">Transmembrane helix</keyword>
<dbReference type="AlphaFoldDB" id="A0A509EMK0"/>
<evidence type="ECO:0000256" key="1">
    <source>
        <dbReference type="SAM" id="MobiDB-lite"/>
    </source>
</evidence>
<evidence type="ECO:0000256" key="2">
    <source>
        <dbReference type="SAM" id="Phobius"/>
    </source>
</evidence>
<keyword evidence="2" id="KW-0472">Membrane</keyword>
<dbReference type="Proteomes" id="UP000410984">
    <property type="component" value="Unassembled WGS sequence"/>
</dbReference>
<protein>
    <submittedName>
        <fullName evidence="3">Uncharacterized protein</fullName>
    </submittedName>
</protein>
<dbReference type="EMBL" id="CABFPH010000127">
    <property type="protein sequence ID" value="VUD74473.1"/>
    <property type="molecule type" value="Genomic_DNA"/>
</dbReference>
<gene>
    <name evidence="3" type="ORF">MET9862_05103</name>
</gene>
<keyword evidence="4" id="KW-1185">Reference proteome</keyword>
<dbReference type="RefSeq" id="WP_142585772.1">
    <property type="nucleotide sequence ID" value="NZ_CABFPH010000127.1"/>
</dbReference>
<proteinExistence type="predicted"/>
<evidence type="ECO:0000313" key="4">
    <source>
        <dbReference type="Proteomes" id="UP000410984"/>
    </source>
</evidence>
<sequence length="82" mass="8748">MDCGTIVLFAGLCAVVGPVAGAFIIAWAINGAEERLSAQVGALPHHLAHLRIEALVAEAQQRAAETTERPTRNASWRRSELS</sequence>
<keyword evidence="2" id="KW-0812">Transmembrane</keyword>
<feature type="region of interest" description="Disordered" evidence="1">
    <location>
        <begin position="61"/>
        <end position="82"/>
    </location>
</feature>
<reference evidence="3 4" key="1">
    <citation type="submission" date="2019-06" db="EMBL/GenBank/DDBJ databases">
        <authorList>
            <person name="Rodrigo-Torres L."/>
            <person name="Arahal R. D."/>
            <person name="Lucena T."/>
        </authorList>
    </citation>
    <scope>NUCLEOTIDE SEQUENCE [LARGE SCALE GENOMIC DNA]</scope>
    <source>
        <strain evidence="3 4">SB0023/3</strain>
    </source>
</reference>